<dbReference type="PROSITE" id="PS00141">
    <property type="entry name" value="ASP_PROTEASE"/>
    <property type="match status" value="1"/>
</dbReference>
<dbReference type="Pfam" id="PF13975">
    <property type="entry name" value="gag-asp_proteas"/>
    <property type="match status" value="1"/>
</dbReference>
<gene>
    <name evidence="2" type="ORF">PHMEG_00034942</name>
</gene>
<evidence type="ECO:0000313" key="2">
    <source>
        <dbReference type="EMBL" id="OWY95134.1"/>
    </source>
</evidence>
<feature type="compositionally biased region" description="Basic and acidic residues" evidence="1">
    <location>
        <begin position="440"/>
        <end position="473"/>
    </location>
</feature>
<comment type="caution">
    <text evidence="2">The sequence shown here is derived from an EMBL/GenBank/DDBJ whole genome shotgun (WGS) entry which is preliminary data.</text>
</comment>
<dbReference type="InterPro" id="IPR021109">
    <property type="entry name" value="Peptidase_aspartic_dom_sf"/>
</dbReference>
<dbReference type="InterPro" id="IPR001969">
    <property type="entry name" value="Aspartic_peptidase_AS"/>
</dbReference>
<dbReference type="SUPFAM" id="SSF50630">
    <property type="entry name" value="Acid proteases"/>
    <property type="match status" value="1"/>
</dbReference>
<dbReference type="Gene3D" id="2.40.70.10">
    <property type="entry name" value="Acid Proteases"/>
    <property type="match status" value="1"/>
</dbReference>
<dbReference type="GO" id="GO:0004190">
    <property type="term" value="F:aspartic-type endopeptidase activity"/>
    <property type="evidence" value="ECO:0007669"/>
    <property type="project" value="InterPro"/>
</dbReference>
<sequence length="514" mass="57580">MLEATDVLEVWAERAPIRPLSLRLSRMRRDARRREVPNGGILQSDPPVVCPEQTCWDVASERGEDAKLERSPGWNLVRAERSELCIFAYVEKREKPEVSKQIDNTCELHKKPTFAIANLRRDDYSRTDVVMEGVTRVLEVPCRFKQAKSTAKITNERATLLFDSGAEISIVDSTFARKVGCTIDNSQRQECVGIGENAYMTEGRTRIKITLAGAYVYYFDAWVRGLTGQEAILGMDFMVPAGIRLDLADGSLCLPDVVRIQLSGRRHLFSGNSSLVTFDQHGNVPVAGSVEIAVRRSLSDKQKLWVTRGDRWVPTVVRGLGRTQYLRITNVSDQPITLQRDTRIGIWLAGDHVPRTPGYASVGSRRYAEWQNLAFQATVDETSTEGSDEVVAEPLIDRLQYNAPTEILKKEPEPRKLMSIQPSPCVKTKIKEPATGSEPLKPEPEDADHAATEDTRVDQERIEPRDHAGDLDQKIGPAEALVKPDREADDDMDDAVCYHEGGDIFPEDIENHMA</sequence>
<feature type="non-terminal residue" evidence="2">
    <location>
        <position position="514"/>
    </location>
</feature>
<reference evidence="3" key="1">
    <citation type="submission" date="2017-03" db="EMBL/GenBank/DDBJ databases">
        <title>Phytopthora megakarya and P. palmivora, two closely related causual agents of cacao black pod achieved similar genome size and gene model numbers by different mechanisms.</title>
        <authorList>
            <person name="Ali S."/>
            <person name="Shao J."/>
            <person name="Larry D.J."/>
            <person name="Kronmiller B."/>
            <person name="Shen D."/>
            <person name="Strem M.D."/>
            <person name="Melnick R.L."/>
            <person name="Guiltinan M.J."/>
            <person name="Tyler B.M."/>
            <person name="Meinhardt L.W."/>
            <person name="Bailey B.A."/>
        </authorList>
    </citation>
    <scope>NUCLEOTIDE SEQUENCE [LARGE SCALE GENOMIC DNA]</scope>
    <source>
        <strain evidence="3">zdho120</strain>
    </source>
</reference>
<accession>A0A225UPT6</accession>
<dbReference type="GO" id="GO:0006508">
    <property type="term" value="P:proteolysis"/>
    <property type="evidence" value="ECO:0007669"/>
    <property type="project" value="InterPro"/>
</dbReference>
<name>A0A225UPT6_9STRA</name>
<organism evidence="2 3">
    <name type="scientific">Phytophthora megakarya</name>
    <dbReference type="NCBI Taxonomy" id="4795"/>
    <lineage>
        <taxon>Eukaryota</taxon>
        <taxon>Sar</taxon>
        <taxon>Stramenopiles</taxon>
        <taxon>Oomycota</taxon>
        <taxon>Peronosporomycetes</taxon>
        <taxon>Peronosporales</taxon>
        <taxon>Peronosporaceae</taxon>
        <taxon>Phytophthora</taxon>
    </lineage>
</organism>
<dbReference type="Proteomes" id="UP000198211">
    <property type="component" value="Unassembled WGS sequence"/>
</dbReference>
<evidence type="ECO:0000313" key="3">
    <source>
        <dbReference type="Proteomes" id="UP000198211"/>
    </source>
</evidence>
<dbReference type="EMBL" id="NBNE01013371">
    <property type="protein sequence ID" value="OWY95134.1"/>
    <property type="molecule type" value="Genomic_DNA"/>
</dbReference>
<feature type="region of interest" description="Disordered" evidence="1">
    <location>
        <begin position="412"/>
        <end position="514"/>
    </location>
</feature>
<keyword evidence="3" id="KW-1185">Reference proteome</keyword>
<evidence type="ECO:0008006" key="4">
    <source>
        <dbReference type="Google" id="ProtNLM"/>
    </source>
</evidence>
<evidence type="ECO:0000256" key="1">
    <source>
        <dbReference type="SAM" id="MobiDB-lite"/>
    </source>
</evidence>
<proteinExistence type="predicted"/>
<dbReference type="AlphaFoldDB" id="A0A225UPT6"/>
<protein>
    <recommendedName>
        <fullName evidence="4">Peptidase A2 domain-containing protein</fullName>
    </recommendedName>
</protein>